<feature type="signal peptide" evidence="3">
    <location>
        <begin position="1"/>
        <end position="26"/>
    </location>
</feature>
<dbReference type="EMBL" id="CP093379">
    <property type="protein sequence ID" value="UNM96845.1"/>
    <property type="molecule type" value="Genomic_DNA"/>
</dbReference>
<dbReference type="InterPro" id="IPR028082">
    <property type="entry name" value="Peripla_BP_I"/>
</dbReference>
<sequence length="394" mass="43598">MRGIYTRISRMAMLGLMIAAPSLLFAKDRTELQVGAVISLTGQNARGGTGMHEGMQTAVKIYNERQSKYRVRLITVDDESAPAKVIAGIAQLSSQKVLAIAGGATSDLVAPAASTANKVDMVYITSGGTSEEFVQQGYRNFFRINNTFGYVKAMTGLFEQMGVKKLSVVYSTQKSTYELARDVTKVMEEIGVEVELHPFDPAIRDFKPVVNKVKLLDKPDVINVLGYENDYIGFLRAARILKPNVEAIVGVWQIANAKMASEFPDLVQHISGTEMLPYPVQFTDDEGIAFEKAFKELFNNKSPDYLNEYGYVQTILLIEAIERAAEKGDLSTKAISHEMRQTDRVTLTGRVVFEDNGDNPYFMPNIGQHQNGKVVLVYPDEASNGEMVKPGVPW</sequence>
<reference evidence="5 6" key="1">
    <citation type="submission" date="2022-03" db="EMBL/GenBank/DDBJ databases">
        <title>Ignatzschineria rhizosphaerae HR5S32.</title>
        <authorList>
            <person name="Sun J.Q."/>
            <person name="Feng J.Y."/>
        </authorList>
    </citation>
    <scope>NUCLEOTIDE SEQUENCE [LARGE SCALE GENOMIC DNA]</scope>
    <source>
        <strain evidence="5 6">HR5S32</strain>
    </source>
</reference>
<gene>
    <name evidence="5" type="ORF">MMG00_03035</name>
</gene>
<evidence type="ECO:0000313" key="6">
    <source>
        <dbReference type="Proteomes" id="UP000829542"/>
    </source>
</evidence>
<organism evidence="5 6">
    <name type="scientific">Ignatzschineria rhizosphaerae</name>
    <dbReference type="NCBI Taxonomy" id="2923279"/>
    <lineage>
        <taxon>Bacteria</taxon>
        <taxon>Pseudomonadati</taxon>
        <taxon>Pseudomonadota</taxon>
        <taxon>Gammaproteobacteria</taxon>
        <taxon>Cardiobacteriales</taxon>
        <taxon>Ignatzschineriaceae</taxon>
        <taxon>Ignatzschineria</taxon>
    </lineage>
</organism>
<dbReference type="Pfam" id="PF13458">
    <property type="entry name" value="Peripla_BP_6"/>
    <property type="match status" value="1"/>
</dbReference>
<accession>A0ABY3X3K8</accession>
<feature type="chain" id="PRO_5047075612" evidence="3">
    <location>
        <begin position="27"/>
        <end position="394"/>
    </location>
</feature>
<name>A0ABY3X3K8_9GAMM</name>
<keyword evidence="2 3" id="KW-0732">Signal</keyword>
<dbReference type="InterPro" id="IPR028081">
    <property type="entry name" value="Leu-bd"/>
</dbReference>
<dbReference type="Gene3D" id="3.40.50.2300">
    <property type="match status" value="2"/>
</dbReference>
<evidence type="ECO:0000313" key="5">
    <source>
        <dbReference type="EMBL" id="UNM96845.1"/>
    </source>
</evidence>
<dbReference type="InterPro" id="IPR051010">
    <property type="entry name" value="BCAA_transport"/>
</dbReference>
<evidence type="ECO:0000256" key="1">
    <source>
        <dbReference type="ARBA" id="ARBA00010062"/>
    </source>
</evidence>
<evidence type="ECO:0000256" key="2">
    <source>
        <dbReference type="ARBA" id="ARBA00022729"/>
    </source>
</evidence>
<evidence type="ECO:0000259" key="4">
    <source>
        <dbReference type="Pfam" id="PF13458"/>
    </source>
</evidence>
<comment type="similarity">
    <text evidence="1">Belongs to the leucine-binding protein family.</text>
</comment>
<protein>
    <submittedName>
        <fullName evidence="5">ABC transporter substrate-binding protein</fullName>
    </submittedName>
</protein>
<dbReference type="PANTHER" id="PTHR30483">
    <property type="entry name" value="LEUCINE-SPECIFIC-BINDING PROTEIN"/>
    <property type="match status" value="1"/>
</dbReference>
<dbReference type="RefSeq" id="WP_242151228.1">
    <property type="nucleotide sequence ID" value="NZ_CP093379.1"/>
</dbReference>
<keyword evidence="6" id="KW-1185">Reference proteome</keyword>
<feature type="domain" description="Leucine-binding protein" evidence="4">
    <location>
        <begin position="32"/>
        <end position="356"/>
    </location>
</feature>
<dbReference type="Proteomes" id="UP000829542">
    <property type="component" value="Chromosome"/>
</dbReference>
<dbReference type="PANTHER" id="PTHR30483:SF6">
    <property type="entry name" value="PERIPLASMIC BINDING PROTEIN OF ABC TRANSPORTER FOR NATURAL AMINO ACIDS"/>
    <property type="match status" value="1"/>
</dbReference>
<evidence type="ECO:0000256" key="3">
    <source>
        <dbReference type="SAM" id="SignalP"/>
    </source>
</evidence>
<proteinExistence type="inferred from homology"/>
<dbReference type="SUPFAM" id="SSF53822">
    <property type="entry name" value="Periplasmic binding protein-like I"/>
    <property type="match status" value="1"/>
</dbReference>